<evidence type="ECO:0000256" key="1">
    <source>
        <dbReference type="SAM" id="Coils"/>
    </source>
</evidence>
<dbReference type="InterPro" id="IPR044822">
    <property type="entry name" value="Myb_DNA-bind_4"/>
</dbReference>
<evidence type="ECO:0000256" key="3">
    <source>
        <dbReference type="SAM" id="Phobius"/>
    </source>
</evidence>
<keyword evidence="1" id="KW-0175">Coiled coil</keyword>
<keyword evidence="3" id="KW-1133">Transmembrane helix</keyword>
<evidence type="ECO:0000313" key="5">
    <source>
        <dbReference type="EMBL" id="KAF7812878.1"/>
    </source>
</evidence>
<evidence type="ECO:0000259" key="4">
    <source>
        <dbReference type="Pfam" id="PF13837"/>
    </source>
</evidence>
<dbReference type="Proteomes" id="UP000634136">
    <property type="component" value="Unassembled WGS sequence"/>
</dbReference>
<keyword evidence="3" id="KW-0472">Membrane</keyword>
<keyword evidence="6" id="KW-1185">Reference proteome</keyword>
<proteinExistence type="predicted"/>
<evidence type="ECO:0000313" key="6">
    <source>
        <dbReference type="Proteomes" id="UP000634136"/>
    </source>
</evidence>
<feature type="transmembrane region" description="Helical" evidence="3">
    <location>
        <begin position="12"/>
        <end position="36"/>
    </location>
</feature>
<reference evidence="5" key="1">
    <citation type="submission" date="2020-09" db="EMBL/GenBank/DDBJ databases">
        <title>Genome-Enabled Discovery of Anthraquinone Biosynthesis in Senna tora.</title>
        <authorList>
            <person name="Kang S.-H."/>
            <person name="Pandey R.P."/>
            <person name="Lee C.-M."/>
            <person name="Sim J.-S."/>
            <person name="Jeong J.-T."/>
            <person name="Choi B.-S."/>
            <person name="Jung M."/>
            <person name="Ginzburg D."/>
            <person name="Zhao K."/>
            <person name="Won S.Y."/>
            <person name="Oh T.-J."/>
            <person name="Yu Y."/>
            <person name="Kim N.-H."/>
            <person name="Lee O.R."/>
            <person name="Lee T.-H."/>
            <person name="Bashyal P."/>
            <person name="Kim T.-S."/>
            <person name="Lee W.-H."/>
            <person name="Kawkins C."/>
            <person name="Kim C.-K."/>
            <person name="Kim J.S."/>
            <person name="Ahn B.O."/>
            <person name="Rhee S.Y."/>
            <person name="Sohng J.K."/>
        </authorList>
    </citation>
    <scope>NUCLEOTIDE SEQUENCE</scope>
    <source>
        <tissue evidence="5">Leaf</tissue>
    </source>
</reference>
<dbReference type="PANTHER" id="PTHR46327">
    <property type="entry name" value="F16F4.11 PROTEIN-RELATED"/>
    <property type="match status" value="1"/>
</dbReference>
<organism evidence="5 6">
    <name type="scientific">Senna tora</name>
    <dbReference type="NCBI Taxonomy" id="362788"/>
    <lineage>
        <taxon>Eukaryota</taxon>
        <taxon>Viridiplantae</taxon>
        <taxon>Streptophyta</taxon>
        <taxon>Embryophyta</taxon>
        <taxon>Tracheophyta</taxon>
        <taxon>Spermatophyta</taxon>
        <taxon>Magnoliopsida</taxon>
        <taxon>eudicotyledons</taxon>
        <taxon>Gunneridae</taxon>
        <taxon>Pentapetalae</taxon>
        <taxon>rosids</taxon>
        <taxon>fabids</taxon>
        <taxon>Fabales</taxon>
        <taxon>Fabaceae</taxon>
        <taxon>Caesalpinioideae</taxon>
        <taxon>Cassia clade</taxon>
        <taxon>Senna</taxon>
    </lineage>
</organism>
<protein>
    <submittedName>
        <fullName evidence="5">Putative transcription factor</fullName>
    </submittedName>
</protein>
<dbReference type="Gene3D" id="1.10.10.60">
    <property type="entry name" value="Homeodomain-like"/>
    <property type="match status" value="1"/>
</dbReference>
<feature type="region of interest" description="Disordered" evidence="2">
    <location>
        <begin position="105"/>
        <end position="140"/>
    </location>
</feature>
<dbReference type="AlphaFoldDB" id="A0A834T028"/>
<dbReference type="EMBL" id="JAAIUW010000010">
    <property type="protein sequence ID" value="KAF7812878.1"/>
    <property type="molecule type" value="Genomic_DNA"/>
</dbReference>
<comment type="caution">
    <text evidence="5">The sequence shown here is derived from an EMBL/GenBank/DDBJ whole genome shotgun (WGS) entry which is preliminary data.</text>
</comment>
<dbReference type="PANTHER" id="PTHR46327:SF3">
    <property type="entry name" value="TRANSCRIPTION FACTOR"/>
    <property type="match status" value="1"/>
</dbReference>
<feature type="compositionally biased region" description="Acidic residues" evidence="2">
    <location>
        <begin position="118"/>
        <end position="131"/>
    </location>
</feature>
<dbReference type="Pfam" id="PF13837">
    <property type="entry name" value="Myb_DNA-bind_4"/>
    <property type="match status" value="1"/>
</dbReference>
<feature type="domain" description="Myb/SANT-like DNA-binding" evidence="4">
    <location>
        <begin position="149"/>
        <end position="236"/>
    </location>
</feature>
<accession>A0A834T028</accession>
<feature type="coiled-coil region" evidence="1">
    <location>
        <begin position="375"/>
        <end position="432"/>
    </location>
</feature>
<keyword evidence="3" id="KW-0812">Transmembrane</keyword>
<sequence>MILSYKLNEPNLLSYGKLATFNALMTLFVCMVVGAYGNLSQGGIIPVGATFGDFDLPGSMGVHQQAEHPHNMHQNQTHIHSSIHDSFPLTMVALQNCDQTISMPDFITKGDRSKNSGSDDDDEPSFTEEGVDGQNEFAARGKKVSPWQRVKWTNEMVKLMITTLSYVGEDVSSDSGRRKFVVLQIKGKWKSISKVMVERGYLVSPQQCEDKFNDLNKRYKRLNDMVGRGISCQVVENPALLDVIDYLSDKEKDDVRKILSSKHLFYKEMCSYHNGNRLHLPHDPALQRSLQAALKHRDDHDEDDQDVETDELDEFEETYCALGGPMKKLKHYCQGQDETKMFVNSLSKIQYEANQGLPESARAACSQKQWFESHRIQLEEQKLQIQAQMLELEKQRFKWQRFSKKKDQNLEKLRMENEKMKLENDRMALELKRKEMGSG</sequence>
<evidence type="ECO:0000256" key="2">
    <source>
        <dbReference type="SAM" id="MobiDB-lite"/>
    </source>
</evidence>
<name>A0A834T028_9FABA</name>
<dbReference type="OrthoDB" id="641566at2759"/>
<gene>
    <name evidence="5" type="ORF">G2W53_033854</name>
</gene>